<organism evidence="3 4">
    <name type="scientific">Kitasatospora setae (strain ATCC 33774 / DSM 43861 / JCM 3304 / KCC A-0304 / NBRC 14216 / KM-6054)</name>
    <name type="common">Streptomyces setae</name>
    <dbReference type="NCBI Taxonomy" id="452652"/>
    <lineage>
        <taxon>Bacteria</taxon>
        <taxon>Bacillati</taxon>
        <taxon>Actinomycetota</taxon>
        <taxon>Actinomycetes</taxon>
        <taxon>Kitasatosporales</taxon>
        <taxon>Streptomycetaceae</taxon>
        <taxon>Kitasatospora</taxon>
    </lineage>
</organism>
<sequence>MVIGTATGRTAPAERPASSGERAGARQAPRSPGSGSPPGTATSANYGPRAPTATTGCNLTLRPRPEHDILRRTRIEQATDHWRRRYGHRASVEGTVSQAVQAFELRRSRYRGLAKTQLQHHLTGAAINLTRLDAWLTGRPLARTRVSPFAALRPAG</sequence>
<gene>
    <name evidence="3" type="ordered locus">KSE_32865</name>
</gene>
<evidence type="ECO:0000256" key="1">
    <source>
        <dbReference type="SAM" id="MobiDB-lite"/>
    </source>
</evidence>
<protein>
    <recommendedName>
        <fullName evidence="2">Transposase DDE domain-containing protein</fullName>
    </recommendedName>
</protein>
<dbReference type="KEGG" id="ksk:KSE_32865"/>
<accession>E4ND15</accession>
<evidence type="ECO:0000259" key="2">
    <source>
        <dbReference type="Pfam" id="PF13751"/>
    </source>
</evidence>
<feature type="region of interest" description="Disordered" evidence="1">
    <location>
        <begin position="1"/>
        <end position="65"/>
    </location>
</feature>
<dbReference type="Proteomes" id="UP000007076">
    <property type="component" value="Chromosome"/>
</dbReference>
<reference evidence="3 4" key="1">
    <citation type="journal article" date="2010" name="DNA Res.">
        <title>Genome sequence of Kitasatospora setae NBRC 14216T: an evolutionary snapshot of the family Streptomycetaceae.</title>
        <authorList>
            <person name="Ichikawa N."/>
            <person name="Oguchi A."/>
            <person name="Ikeda H."/>
            <person name="Ishikawa J."/>
            <person name="Kitani S."/>
            <person name="Watanabe Y."/>
            <person name="Nakamura S."/>
            <person name="Katano Y."/>
            <person name="Kishi E."/>
            <person name="Sasagawa M."/>
            <person name="Ankai A."/>
            <person name="Fukui S."/>
            <person name="Hashimoto Y."/>
            <person name="Kamata S."/>
            <person name="Otoguro M."/>
            <person name="Tanikawa S."/>
            <person name="Nihira T."/>
            <person name="Horinouchi S."/>
            <person name="Ohnishi Y."/>
            <person name="Hayakawa M."/>
            <person name="Kuzuyama T."/>
            <person name="Arisawa A."/>
            <person name="Nomoto F."/>
            <person name="Miura H."/>
            <person name="Takahashi Y."/>
            <person name="Fujita N."/>
        </authorList>
    </citation>
    <scope>NUCLEOTIDE SEQUENCE [LARGE SCALE GENOMIC DNA]</scope>
    <source>
        <strain evidence="4">ATCC 33774 / DSM 43861 / JCM 3304 / KCC A-0304 / NBRC 14216 / KM-6054</strain>
    </source>
</reference>
<dbReference type="InterPro" id="IPR025668">
    <property type="entry name" value="Tnp_DDE_dom"/>
</dbReference>
<dbReference type="HOGENOM" id="CLU_1684240_0_0_11"/>
<dbReference type="eggNOG" id="COG3039">
    <property type="taxonomic scope" value="Bacteria"/>
</dbReference>
<proteinExistence type="predicted"/>
<evidence type="ECO:0000313" key="3">
    <source>
        <dbReference type="EMBL" id="BAJ29096.1"/>
    </source>
</evidence>
<dbReference type="EMBL" id="AP010968">
    <property type="protein sequence ID" value="BAJ29096.1"/>
    <property type="molecule type" value="Genomic_DNA"/>
</dbReference>
<name>E4ND15_KITSK</name>
<evidence type="ECO:0000313" key="4">
    <source>
        <dbReference type="Proteomes" id="UP000007076"/>
    </source>
</evidence>
<dbReference type="AlphaFoldDB" id="E4ND15"/>
<dbReference type="Pfam" id="PF13751">
    <property type="entry name" value="DDE_Tnp_1_6"/>
    <property type="match status" value="1"/>
</dbReference>
<feature type="domain" description="Transposase DDE" evidence="2">
    <location>
        <begin position="54"/>
        <end position="132"/>
    </location>
</feature>
<keyword evidence="4" id="KW-1185">Reference proteome</keyword>
<dbReference type="STRING" id="452652.KSE_32865"/>